<dbReference type="Proteomes" id="UP000245207">
    <property type="component" value="Unassembled WGS sequence"/>
</dbReference>
<evidence type="ECO:0000313" key="4">
    <source>
        <dbReference type="Proteomes" id="UP000245207"/>
    </source>
</evidence>
<comment type="caution">
    <text evidence="3">The sequence shown here is derived from an EMBL/GenBank/DDBJ whole genome shotgun (WGS) entry which is preliminary data.</text>
</comment>
<dbReference type="PANTHER" id="PTHR46929">
    <property type="entry name" value="EXPRESSED PROTEIN"/>
    <property type="match status" value="1"/>
</dbReference>
<feature type="region of interest" description="Disordered" evidence="1">
    <location>
        <begin position="1"/>
        <end position="22"/>
    </location>
</feature>
<dbReference type="OrthoDB" id="1848055at2759"/>
<dbReference type="EMBL" id="PKPP01011522">
    <property type="protein sequence ID" value="PWA43992.1"/>
    <property type="molecule type" value="Genomic_DNA"/>
</dbReference>
<name>A0A2U1L4R3_ARTAN</name>
<sequence length="752" mass="87484">MGTMGSETPRPGSETPRSRERHRTYWTPAMERYFVDMMLEHMQKGNRSGHTFSKQAWNDMLADFNGKFGSQYDKDVLKSRYTSLWKQFNDVKNMLGHGGFSWDATRHMVVADDYVWETYVKAHPDTRSYKTKAVQNFSDLCLIYGYTTADGRYSRSSHDMDVDDEVHSLTLGDGLESPTPSTVDRSKTDWTLAMDQYFAELLFEQREKGNKLDNSYTKEAWTEMLNLFNAKFGRSHNKRVLRHRYKKLLKYYTDIMVLLKQDGFSWDEKELMVVASDDVWEAYIQVHPQAQAYRTISMPSYKDLELIFGSDIIDESSNLLDKCPDDGFMGLRLGAPRTHWTPPMDRYLVDLLVVQVNKGNRNGKSFVAQAWLDMIRSFNSNFGIRRDKDVLKNRYKQLKKQYDDITTILGEKGFYWDDKREMVAAKDHVWDAYIKVHPDARSYRDKTVPNYHKLCTIYDLDSSKRQYISLARKVASDVDAVSSIDECSSSQLFLEANNKWTSEMDECFIELMLEHHKWYKIDHGFDDEIWSVIIPSFNERCKLQYEKRDLQDRLSYFMKQFNEVESLITQDGFSWDATCQMIKASDESWEACSKEHPFATAYKGTVLRHHKDLSKIFGGSYSEKLKAYVDTPKGKKTVKKETETSNKRKRFRKTPLSSGRGGKVQKKQSDDMKEAFTDMANVVSKLVNNKPEKNNGVIEKAVDALQAIPDIDDELLLDGCDILEDEKKAKTFLALDASYRKKWLLRKLGRTI</sequence>
<organism evidence="3 4">
    <name type="scientific">Artemisia annua</name>
    <name type="common">Sweet wormwood</name>
    <dbReference type="NCBI Taxonomy" id="35608"/>
    <lineage>
        <taxon>Eukaryota</taxon>
        <taxon>Viridiplantae</taxon>
        <taxon>Streptophyta</taxon>
        <taxon>Embryophyta</taxon>
        <taxon>Tracheophyta</taxon>
        <taxon>Spermatophyta</taxon>
        <taxon>Magnoliopsida</taxon>
        <taxon>eudicotyledons</taxon>
        <taxon>Gunneridae</taxon>
        <taxon>Pentapetalae</taxon>
        <taxon>asterids</taxon>
        <taxon>campanulids</taxon>
        <taxon>Asterales</taxon>
        <taxon>Asteraceae</taxon>
        <taxon>Asteroideae</taxon>
        <taxon>Anthemideae</taxon>
        <taxon>Artemisiinae</taxon>
        <taxon>Artemisia</taxon>
    </lineage>
</organism>
<dbReference type="STRING" id="35608.A0A2U1L4R3"/>
<reference evidence="3 4" key="1">
    <citation type="journal article" date="2018" name="Mol. Plant">
        <title>The genome of Artemisia annua provides insight into the evolution of Asteraceae family and artemisinin biosynthesis.</title>
        <authorList>
            <person name="Shen Q."/>
            <person name="Zhang L."/>
            <person name="Liao Z."/>
            <person name="Wang S."/>
            <person name="Yan T."/>
            <person name="Shi P."/>
            <person name="Liu M."/>
            <person name="Fu X."/>
            <person name="Pan Q."/>
            <person name="Wang Y."/>
            <person name="Lv Z."/>
            <person name="Lu X."/>
            <person name="Zhang F."/>
            <person name="Jiang W."/>
            <person name="Ma Y."/>
            <person name="Chen M."/>
            <person name="Hao X."/>
            <person name="Li L."/>
            <person name="Tang Y."/>
            <person name="Lv G."/>
            <person name="Zhou Y."/>
            <person name="Sun X."/>
            <person name="Brodelius P.E."/>
            <person name="Rose J.K.C."/>
            <person name="Tang K."/>
        </authorList>
    </citation>
    <scope>NUCLEOTIDE SEQUENCE [LARGE SCALE GENOMIC DNA]</scope>
    <source>
        <strain evidence="4">cv. Huhao1</strain>
        <tissue evidence="3">Leaf</tissue>
    </source>
</reference>
<protein>
    <submittedName>
        <fullName evidence="3">Myb/SANT-like domain-containing protein</fullName>
    </submittedName>
</protein>
<dbReference type="InterPro" id="IPR024752">
    <property type="entry name" value="Myb/SANT-like_dom"/>
</dbReference>
<dbReference type="PANTHER" id="PTHR46929:SF28">
    <property type="entry name" value="MYB_SANT-LIKE DNA-BINDING DOMAIN PROTEIN"/>
    <property type="match status" value="1"/>
</dbReference>
<feature type="domain" description="Myb/SANT-like" evidence="2">
    <location>
        <begin position="339"/>
        <end position="433"/>
    </location>
</feature>
<feature type="domain" description="Myb/SANT-like" evidence="2">
    <location>
        <begin position="499"/>
        <end position="591"/>
    </location>
</feature>
<keyword evidence="4" id="KW-1185">Reference proteome</keyword>
<dbReference type="Pfam" id="PF12776">
    <property type="entry name" value="Myb_DNA-bind_3"/>
    <property type="match status" value="4"/>
</dbReference>
<dbReference type="AlphaFoldDB" id="A0A2U1L4R3"/>
<feature type="region of interest" description="Disordered" evidence="1">
    <location>
        <begin position="633"/>
        <end position="671"/>
    </location>
</feature>
<accession>A0A2U1L4R3</accession>
<feature type="domain" description="Myb/SANT-like" evidence="2">
    <location>
        <begin position="25"/>
        <end position="119"/>
    </location>
</feature>
<gene>
    <name evidence="3" type="ORF">CTI12_AA530510</name>
</gene>
<feature type="domain" description="Myb/SANT-like" evidence="2">
    <location>
        <begin position="190"/>
        <end position="283"/>
    </location>
</feature>
<evidence type="ECO:0000259" key="2">
    <source>
        <dbReference type="Pfam" id="PF12776"/>
    </source>
</evidence>
<evidence type="ECO:0000256" key="1">
    <source>
        <dbReference type="SAM" id="MobiDB-lite"/>
    </source>
</evidence>
<evidence type="ECO:0000313" key="3">
    <source>
        <dbReference type="EMBL" id="PWA43992.1"/>
    </source>
</evidence>
<proteinExistence type="predicted"/>